<accession>W6MK38</accession>
<reference evidence="2" key="2">
    <citation type="submission" date="2014-02" db="EMBL/GenBank/DDBJ databases">
        <title>Complete DNA sequence of /Kuraishia capsulata/ illustrates novel genomic features among budding yeasts (/Saccharomycotina/).</title>
        <authorList>
            <person name="Morales L."/>
            <person name="Noel B."/>
            <person name="Porcel B."/>
            <person name="Marcet-Houben M."/>
            <person name="Hullo M-F."/>
            <person name="Sacerdot C."/>
            <person name="Tekaia F."/>
            <person name="Leh-Louis V."/>
            <person name="Despons L."/>
            <person name="Khanna V."/>
            <person name="Aury J-M."/>
            <person name="Barbe V."/>
            <person name="Couloux A."/>
            <person name="Labadie K."/>
            <person name="Pelletier E."/>
            <person name="Souciet J-L."/>
            <person name="Boekhout T."/>
            <person name="Gabaldon T."/>
            <person name="Wincker P."/>
            <person name="Dujon B."/>
        </authorList>
    </citation>
    <scope>NUCLEOTIDE SEQUENCE</scope>
    <source>
        <strain evidence="2">CBS 1993</strain>
    </source>
</reference>
<protein>
    <submittedName>
        <fullName evidence="2">Uncharacterized protein</fullName>
    </submittedName>
</protein>
<evidence type="ECO:0000313" key="3">
    <source>
        <dbReference type="Proteomes" id="UP000019384"/>
    </source>
</evidence>
<dbReference type="RefSeq" id="XP_022456962.1">
    <property type="nucleotide sequence ID" value="XM_022605500.1"/>
</dbReference>
<organism evidence="2 3">
    <name type="scientific">Kuraishia capsulata CBS 1993</name>
    <dbReference type="NCBI Taxonomy" id="1382522"/>
    <lineage>
        <taxon>Eukaryota</taxon>
        <taxon>Fungi</taxon>
        <taxon>Dikarya</taxon>
        <taxon>Ascomycota</taxon>
        <taxon>Saccharomycotina</taxon>
        <taxon>Pichiomycetes</taxon>
        <taxon>Pichiales</taxon>
        <taxon>Pichiaceae</taxon>
        <taxon>Kuraishia</taxon>
    </lineage>
</organism>
<keyword evidence="1" id="KW-0812">Transmembrane</keyword>
<keyword evidence="1" id="KW-0472">Membrane</keyword>
<proteinExistence type="predicted"/>
<dbReference type="OrthoDB" id="10523365at2759"/>
<dbReference type="AlphaFoldDB" id="W6MK38"/>
<evidence type="ECO:0000313" key="2">
    <source>
        <dbReference type="EMBL" id="CDK24947.1"/>
    </source>
</evidence>
<evidence type="ECO:0000256" key="1">
    <source>
        <dbReference type="SAM" id="Phobius"/>
    </source>
</evidence>
<name>W6MK38_9ASCO</name>
<sequence length="73" mass="7920">MSFTGGINVVLNQHYSTSKHNPSACSKLSQSNRTGKLIMMGYIALGLTIPFILPLQKSLKVENVKHAPPQIGI</sequence>
<feature type="transmembrane region" description="Helical" evidence="1">
    <location>
        <begin position="37"/>
        <end position="55"/>
    </location>
</feature>
<keyword evidence="3" id="KW-1185">Reference proteome</keyword>
<dbReference type="Proteomes" id="UP000019384">
    <property type="component" value="Unassembled WGS sequence"/>
</dbReference>
<dbReference type="GeneID" id="34518350"/>
<dbReference type="HOGENOM" id="CLU_2705160_0_0_1"/>
<keyword evidence="1" id="KW-1133">Transmembrane helix</keyword>
<reference evidence="2" key="1">
    <citation type="submission" date="2013-12" db="EMBL/GenBank/DDBJ databases">
        <authorList>
            <person name="Genoscope - CEA"/>
        </authorList>
    </citation>
    <scope>NUCLEOTIDE SEQUENCE</scope>
    <source>
        <strain evidence="2">CBS 1993</strain>
    </source>
</reference>
<dbReference type="EMBL" id="HG793125">
    <property type="protein sequence ID" value="CDK24947.1"/>
    <property type="molecule type" value="Genomic_DNA"/>
</dbReference>
<gene>
    <name evidence="2" type="ORF">KUCA_T00000914001</name>
</gene>